<reference evidence="2" key="1">
    <citation type="submission" date="2019-11" db="EMBL/GenBank/DDBJ databases">
        <authorList>
            <person name="Feng L."/>
        </authorList>
    </citation>
    <scope>NUCLEOTIDE SEQUENCE</scope>
    <source>
        <strain evidence="2">IbartlettiiLFYP30</strain>
    </source>
</reference>
<reference evidence="1 3" key="2">
    <citation type="submission" date="2021-10" db="EMBL/GenBank/DDBJ databases">
        <title>Collection of gut derived symbiotic bacterial strains cultured from healthy donors.</title>
        <authorList>
            <person name="Lin H."/>
            <person name="Littmann E."/>
            <person name="Claire K."/>
            <person name="Pamer E."/>
        </authorList>
    </citation>
    <scope>NUCLEOTIDE SEQUENCE [LARGE SCALE GENOMIC DNA]</scope>
    <source>
        <strain evidence="1 3">MSK.17.68</strain>
    </source>
</reference>
<dbReference type="EMBL" id="CACRUE010000039">
    <property type="protein sequence ID" value="VYU46752.1"/>
    <property type="molecule type" value="Genomic_DNA"/>
</dbReference>
<dbReference type="AlphaFoldDB" id="A0A6N3F439"/>
<dbReference type="RefSeq" id="WP_024037283.1">
    <property type="nucleotide sequence ID" value="NZ_BAABXU010000001.1"/>
</dbReference>
<protein>
    <submittedName>
        <fullName evidence="1">EF2563 family selenium-dependent molybdenum hydroxylase system protein</fullName>
    </submittedName>
</protein>
<proteinExistence type="predicted"/>
<evidence type="ECO:0000313" key="3">
    <source>
        <dbReference type="Proteomes" id="UP001299409"/>
    </source>
</evidence>
<dbReference type="InterPro" id="IPR017695">
    <property type="entry name" value="Se-dep_Mo_hydrolase_YqeB"/>
</dbReference>
<keyword evidence="3" id="KW-1185">Reference proteome</keyword>
<dbReference type="EMBL" id="JAJBMB010000008">
    <property type="protein sequence ID" value="MCB5446367.1"/>
    <property type="molecule type" value="Genomic_DNA"/>
</dbReference>
<evidence type="ECO:0000313" key="2">
    <source>
        <dbReference type="EMBL" id="VYU46752.1"/>
    </source>
</evidence>
<accession>A0A6N3F439</accession>
<dbReference type="Proteomes" id="UP001299409">
    <property type="component" value="Unassembled WGS sequence"/>
</dbReference>
<evidence type="ECO:0000313" key="1">
    <source>
        <dbReference type="EMBL" id="MCB5446367.1"/>
    </source>
</evidence>
<dbReference type="NCBIfam" id="TIGR03309">
    <property type="entry name" value="matur_yqeB"/>
    <property type="match status" value="1"/>
</dbReference>
<organism evidence="2">
    <name type="scientific">Intestinibacter bartlettii</name>
    <dbReference type="NCBI Taxonomy" id="261299"/>
    <lineage>
        <taxon>Bacteria</taxon>
        <taxon>Bacillati</taxon>
        <taxon>Bacillota</taxon>
        <taxon>Clostridia</taxon>
        <taxon>Peptostreptococcales</taxon>
        <taxon>Peptostreptococcaceae</taxon>
        <taxon>Intestinibacter</taxon>
    </lineage>
</organism>
<name>A0A6N3F439_9FIRM</name>
<sequence>MDNIVIVRGGGDLASGVIHKLHRCNIKVLVLECEHPTAIRRTVSFCNAVFENEMEVEGIKCRLAKNIDEIKRIFEDGDVPLIIDEKCEILDEIKPIALIDAIIAKKNIGTNKNMAPITIALGPGFYAGKDVDAVIETKRGHNLGRIIYEGYAAKNTGIPGDIKGYSKERVIHSPTEGVINNISHIADYVEKGQIIAKVGSENVYASLSGILRGIIYDKTYVKKGLKIADIDPRKEELQNCYKISDKARCIGGGVLEALLNMCFIKNIKIFQ</sequence>
<gene>
    <name evidence="2" type="ORF">IBLFYP30_02797</name>
    <name evidence="1" type="ORF">LIP50_09155</name>
</gene>